<keyword evidence="1" id="KW-0472">Membrane</keyword>
<evidence type="ECO:0000256" key="1">
    <source>
        <dbReference type="SAM" id="Phobius"/>
    </source>
</evidence>
<dbReference type="AlphaFoldDB" id="A0A934MFZ1"/>
<keyword evidence="1" id="KW-1133">Transmembrane helix</keyword>
<feature type="chain" id="PRO_5037849038" description="BA14K family protein" evidence="2">
    <location>
        <begin position="29"/>
        <end position="132"/>
    </location>
</feature>
<accession>A0A934MFZ1</accession>
<keyword evidence="1" id="KW-0812">Transmembrane</keyword>
<proteinExistence type="predicted"/>
<dbReference type="RefSeq" id="WP_198881884.1">
    <property type="nucleotide sequence ID" value="NZ_JAEKJA010000007.1"/>
</dbReference>
<feature type="signal peptide" evidence="2">
    <location>
        <begin position="1"/>
        <end position="28"/>
    </location>
</feature>
<dbReference type="EMBL" id="JAEKJA010000007">
    <property type="protein sequence ID" value="MBJ3775993.1"/>
    <property type="molecule type" value="Genomic_DNA"/>
</dbReference>
<comment type="caution">
    <text evidence="3">The sequence shown here is derived from an EMBL/GenBank/DDBJ whole genome shotgun (WGS) entry which is preliminary data.</text>
</comment>
<feature type="transmembrane region" description="Helical" evidence="1">
    <location>
        <begin position="82"/>
        <end position="104"/>
    </location>
</feature>
<organism evidence="3 4">
    <name type="scientific">Acuticoccus mangrovi</name>
    <dbReference type="NCBI Taxonomy" id="2796142"/>
    <lineage>
        <taxon>Bacteria</taxon>
        <taxon>Pseudomonadati</taxon>
        <taxon>Pseudomonadota</taxon>
        <taxon>Alphaproteobacteria</taxon>
        <taxon>Hyphomicrobiales</taxon>
        <taxon>Amorphaceae</taxon>
        <taxon>Acuticoccus</taxon>
    </lineage>
</organism>
<sequence length="132" mass="13750">MTIKTTIIALTTAIAIAGGALAPTGASASPFTNLASTSITTDAAGVETVGGRGGHRHRFHHGHRGHRGHHGHRHGGYYGHGAGAAGAAAIIGLGAFAIGAALANQQRCYTERTRVWSRRYGAYVVRQERVCR</sequence>
<keyword evidence="2" id="KW-0732">Signal</keyword>
<evidence type="ECO:0000313" key="4">
    <source>
        <dbReference type="Proteomes" id="UP000609531"/>
    </source>
</evidence>
<gene>
    <name evidence="3" type="ORF">JCR33_09865</name>
</gene>
<evidence type="ECO:0000256" key="2">
    <source>
        <dbReference type="SAM" id="SignalP"/>
    </source>
</evidence>
<dbReference type="Proteomes" id="UP000609531">
    <property type="component" value="Unassembled WGS sequence"/>
</dbReference>
<evidence type="ECO:0008006" key="5">
    <source>
        <dbReference type="Google" id="ProtNLM"/>
    </source>
</evidence>
<name>A0A934MFZ1_9HYPH</name>
<protein>
    <recommendedName>
        <fullName evidence="5">BA14K family protein</fullName>
    </recommendedName>
</protein>
<keyword evidence="4" id="KW-1185">Reference proteome</keyword>
<reference evidence="3" key="1">
    <citation type="submission" date="2020-12" db="EMBL/GenBank/DDBJ databases">
        <title>Bacterial taxonomy.</title>
        <authorList>
            <person name="Pan X."/>
        </authorList>
    </citation>
    <scope>NUCLEOTIDE SEQUENCE</scope>
    <source>
        <strain evidence="3">B2012</strain>
    </source>
</reference>
<evidence type="ECO:0000313" key="3">
    <source>
        <dbReference type="EMBL" id="MBJ3775993.1"/>
    </source>
</evidence>